<feature type="region of interest" description="Disordered" evidence="1">
    <location>
        <begin position="34"/>
        <end position="54"/>
    </location>
</feature>
<sequence>MVKFRGIEVCIISQFDICRLPEFRYPKPYQPADPFQVQGQGSHAPEEATSSPSPTASCYVPVYPGSQIWFEYTIDGPHPPGAAYFFKMFLNGRAITAWDCTAKHGFHGKMMYNLVPGGVDPMTGETGVRRQALKFGAGSEERAGGGLQGDLIQINVHRIEHRKRIRDLQHGLGSVDINSNNAVGLRGLLEPGFRPRRYQYQLLDRVDMPYATFRFYCRSYGE</sequence>
<keyword evidence="3" id="KW-1185">Reference proteome</keyword>
<dbReference type="AlphaFoldDB" id="W9YHY5"/>
<organism evidence="2 3">
    <name type="scientific">Capronia epimyces CBS 606.96</name>
    <dbReference type="NCBI Taxonomy" id="1182542"/>
    <lineage>
        <taxon>Eukaryota</taxon>
        <taxon>Fungi</taxon>
        <taxon>Dikarya</taxon>
        <taxon>Ascomycota</taxon>
        <taxon>Pezizomycotina</taxon>
        <taxon>Eurotiomycetes</taxon>
        <taxon>Chaetothyriomycetidae</taxon>
        <taxon>Chaetothyriales</taxon>
        <taxon>Herpotrichiellaceae</taxon>
        <taxon>Capronia</taxon>
    </lineage>
</organism>
<dbReference type="STRING" id="1182542.W9YHY5"/>
<reference evidence="2 3" key="1">
    <citation type="submission" date="2013-03" db="EMBL/GenBank/DDBJ databases">
        <title>The Genome Sequence of Capronia epimyces CBS 606.96.</title>
        <authorList>
            <consortium name="The Broad Institute Genomics Platform"/>
            <person name="Cuomo C."/>
            <person name="de Hoog S."/>
            <person name="Gorbushina A."/>
            <person name="Walker B."/>
            <person name="Young S.K."/>
            <person name="Zeng Q."/>
            <person name="Gargeya S."/>
            <person name="Fitzgerald M."/>
            <person name="Haas B."/>
            <person name="Abouelleil A."/>
            <person name="Allen A.W."/>
            <person name="Alvarado L."/>
            <person name="Arachchi H.M."/>
            <person name="Berlin A.M."/>
            <person name="Chapman S.B."/>
            <person name="Gainer-Dewar J."/>
            <person name="Goldberg J."/>
            <person name="Griggs A."/>
            <person name="Gujja S."/>
            <person name="Hansen M."/>
            <person name="Howarth C."/>
            <person name="Imamovic A."/>
            <person name="Ireland A."/>
            <person name="Larimer J."/>
            <person name="McCowan C."/>
            <person name="Murphy C."/>
            <person name="Pearson M."/>
            <person name="Poon T.W."/>
            <person name="Priest M."/>
            <person name="Roberts A."/>
            <person name="Saif S."/>
            <person name="Shea T."/>
            <person name="Sisk P."/>
            <person name="Sykes S."/>
            <person name="Wortman J."/>
            <person name="Nusbaum C."/>
            <person name="Birren B."/>
        </authorList>
    </citation>
    <scope>NUCLEOTIDE SEQUENCE [LARGE SCALE GENOMIC DNA]</scope>
    <source>
        <strain evidence="2 3">CBS 606.96</strain>
    </source>
</reference>
<dbReference type="RefSeq" id="XP_007729387.1">
    <property type="nucleotide sequence ID" value="XM_007731197.1"/>
</dbReference>
<dbReference type="Proteomes" id="UP000019478">
    <property type="component" value="Unassembled WGS sequence"/>
</dbReference>
<proteinExistence type="predicted"/>
<dbReference type="GeneID" id="19165187"/>
<gene>
    <name evidence="2" type="ORF">A1O3_01049</name>
</gene>
<accession>W9YHY5</accession>
<evidence type="ECO:0000313" key="2">
    <source>
        <dbReference type="EMBL" id="EXJ92497.1"/>
    </source>
</evidence>
<dbReference type="EMBL" id="AMGY01000001">
    <property type="protein sequence ID" value="EXJ92497.1"/>
    <property type="molecule type" value="Genomic_DNA"/>
</dbReference>
<protein>
    <submittedName>
        <fullName evidence="2">Uncharacterized protein</fullName>
    </submittedName>
</protein>
<name>W9YHY5_9EURO</name>
<evidence type="ECO:0000256" key="1">
    <source>
        <dbReference type="SAM" id="MobiDB-lite"/>
    </source>
</evidence>
<dbReference type="eggNOG" id="ENOG502STT7">
    <property type="taxonomic scope" value="Eukaryota"/>
</dbReference>
<evidence type="ECO:0000313" key="3">
    <source>
        <dbReference type="Proteomes" id="UP000019478"/>
    </source>
</evidence>
<dbReference type="HOGENOM" id="CLU_1447550_0_0_1"/>
<dbReference type="OrthoDB" id="436496at2759"/>
<comment type="caution">
    <text evidence="2">The sequence shown here is derived from an EMBL/GenBank/DDBJ whole genome shotgun (WGS) entry which is preliminary data.</text>
</comment>